<feature type="domain" description="NYN" evidence="2">
    <location>
        <begin position="15"/>
        <end position="145"/>
    </location>
</feature>
<gene>
    <name evidence="3" type="ORF">J07HQW2_01523</name>
</gene>
<feature type="compositionally biased region" description="Basic and acidic residues" evidence="1">
    <location>
        <begin position="177"/>
        <end position="186"/>
    </location>
</feature>
<evidence type="ECO:0000256" key="1">
    <source>
        <dbReference type="SAM" id="MobiDB-lite"/>
    </source>
</evidence>
<dbReference type="PANTHER" id="PTHR35811">
    <property type="entry name" value="SLR1870 PROTEIN"/>
    <property type="match status" value="1"/>
</dbReference>
<evidence type="ECO:0000259" key="2">
    <source>
        <dbReference type="Pfam" id="PF01936"/>
    </source>
</evidence>
<dbReference type="PANTHER" id="PTHR35811:SF1">
    <property type="entry name" value="HTH OST-TYPE DOMAIN-CONTAINING PROTEIN"/>
    <property type="match status" value="1"/>
</dbReference>
<evidence type="ECO:0000313" key="4">
    <source>
        <dbReference type="Proteomes" id="UP000030710"/>
    </source>
</evidence>
<dbReference type="InterPro" id="IPR021139">
    <property type="entry name" value="NYN"/>
</dbReference>
<dbReference type="AlphaFoldDB" id="U1NE97"/>
<feature type="region of interest" description="Disordered" evidence="1">
    <location>
        <begin position="162"/>
        <end position="214"/>
    </location>
</feature>
<dbReference type="EMBL" id="KE356561">
    <property type="protein sequence ID" value="ERG95078.1"/>
    <property type="molecule type" value="Genomic_DNA"/>
</dbReference>
<reference evidence="3 4" key="1">
    <citation type="journal article" date="2013" name="PLoS ONE">
        <title>Assembly-driven community genomics of a hypersaline microbial ecosystem.</title>
        <authorList>
            <person name="Podell S."/>
            <person name="Ugalde J.A."/>
            <person name="Narasingarao P."/>
            <person name="Banfield J.F."/>
            <person name="Heidelberg K.B."/>
            <person name="Allen E.E."/>
        </authorList>
    </citation>
    <scope>NUCLEOTIDE SEQUENCE [LARGE SCALE GENOMIC DNA]</scope>
    <source>
        <strain evidence="4">J07HQW2</strain>
    </source>
</reference>
<dbReference type="Pfam" id="PF01936">
    <property type="entry name" value="NYN"/>
    <property type="match status" value="1"/>
</dbReference>
<proteinExistence type="predicted"/>
<evidence type="ECO:0000313" key="3">
    <source>
        <dbReference type="EMBL" id="ERG95078.1"/>
    </source>
</evidence>
<name>U1NE97_9EURY</name>
<protein>
    <recommendedName>
        <fullName evidence="2">NYN domain-containing protein</fullName>
    </recommendedName>
</protein>
<dbReference type="STRING" id="1238425.J07HQW2_01523"/>
<dbReference type="Gene3D" id="3.40.50.1010">
    <property type="entry name" value="5'-nuclease"/>
    <property type="match status" value="1"/>
</dbReference>
<dbReference type="GO" id="GO:0004540">
    <property type="term" value="F:RNA nuclease activity"/>
    <property type="evidence" value="ECO:0007669"/>
    <property type="project" value="InterPro"/>
</dbReference>
<organism evidence="3 4">
    <name type="scientific">Haloquadratum walsbyi J07HQW2</name>
    <dbReference type="NCBI Taxonomy" id="1238425"/>
    <lineage>
        <taxon>Archaea</taxon>
        <taxon>Methanobacteriati</taxon>
        <taxon>Methanobacteriota</taxon>
        <taxon>Stenosarchaea group</taxon>
        <taxon>Halobacteria</taxon>
        <taxon>Halobacteriales</taxon>
        <taxon>Haloferacaceae</taxon>
        <taxon>Haloquadratum</taxon>
    </lineage>
</organism>
<dbReference type="Proteomes" id="UP000030710">
    <property type="component" value="Unassembled WGS sequence"/>
</dbReference>
<dbReference type="eggNOG" id="arCOG02408">
    <property type="taxonomic scope" value="Archaea"/>
</dbReference>
<dbReference type="HOGENOM" id="CLU_100862_1_0_2"/>
<accession>U1NE97</accession>
<sequence length="214" mass="23306">MSILRRLYESSSRSVALFVDGPNILREKFDVDLDDVRAAADQFGRPAVRRLYLDEHAPSGLIQAAEARGFEIITTSSDVDVRLSVDLTKVAVTNSSDIIAIVSRDADFKPAIEVANSHDQQTVVISPGVDGRSDALRNAATTQITLGEHDVEVDASIYNQSEDTYDAEETTMTRQEAQNDNRHIESDDNTGAHGDSDTGSETTEDAPAFVGYDN</sequence>